<keyword evidence="4" id="KW-0274">FAD</keyword>
<dbReference type="InterPro" id="IPR036010">
    <property type="entry name" value="2Fe-2S_ferredoxin-like_sf"/>
</dbReference>
<organism evidence="9 10">
    <name type="scientific">Solirubrobacter deserti</name>
    <dbReference type="NCBI Taxonomy" id="2282478"/>
    <lineage>
        <taxon>Bacteria</taxon>
        <taxon>Bacillati</taxon>
        <taxon>Actinomycetota</taxon>
        <taxon>Thermoleophilia</taxon>
        <taxon>Solirubrobacterales</taxon>
        <taxon>Solirubrobacteraceae</taxon>
        <taxon>Solirubrobacter</taxon>
    </lineage>
</organism>
<gene>
    <name evidence="9" type="ORF">OJ962_18855</name>
</gene>
<dbReference type="Pfam" id="PF00175">
    <property type="entry name" value="NAD_binding_1"/>
    <property type="match status" value="1"/>
</dbReference>
<evidence type="ECO:0000256" key="4">
    <source>
        <dbReference type="ARBA" id="ARBA00022827"/>
    </source>
</evidence>
<dbReference type="InterPro" id="IPR039261">
    <property type="entry name" value="FNR_nucleotide-bd"/>
</dbReference>
<comment type="caution">
    <text evidence="9">The sequence shown here is derived from an EMBL/GenBank/DDBJ whole genome shotgun (WGS) entry which is preliminary data.</text>
</comment>
<keyword evidence="1" id="KW-0813">Transport</keyword>
<dbReference type="Gene3D" id="2.40.30.10">
    <property type="entry name" value="Translation factors"/>
    <property type="match status" value="1"/>
</dbReference>
<dbReference type="PROSITE" id="PS00197">
    <property type="entry name" value="2FE2S_FER_1"/>
    <property type="match status" value="1"/>
</dbReference>
<proteinExistence type="predicted"/>
<dbReference type="Gene3D" id="3.10.20.30">
    <property type="match status" value="1"/>
</dbReference>
<protein>
    <submittedName>
        <fullName evidence="9">2Fe-2S iron-sulfur cluster binding domain-containing protein</fullName>
    </submittedName>
</protein>
<dbReference type="Pfam" id="PF00970">
    <property type="entry name" value="FAD_binding_6"/>
    <property type="match status" value="1"/>
</dbReference>
<keyword evidence="6" id="KW-0411">Iron-sulfur</keyword>
<evidence type="ECO:0000259" key="8">
    <source>
        <dbReference type="PROSITE" id="PS51384"/>
    </source>
</evidence>
<name>A0ABT4RLX6_9ACTN</name>
<dbReference type="RefSeq" id="WP_202952033.1">
    <property type="nucleotide sequence ID" value="NZ_JAPCID010000027.1"/>
</dbReference>
<reference evidence="9" key="1">
    <citation type="submission" date="2022-10" db="EMBL/GenBank/DDBJ databases">
        <title>The WGS of Solirubrobacter sp. CPCC 204708.</title>
        <authorList>
            <person name="Jiang Z."/>
        </authorList>
    </citation>
    <scope>NUCLEOTIDE SEQUENCE</scope>
    <source>
        <strain evidence="9">CPCC 204708</strain>
    </source>
</reference>
<evidence type="ECO:0000313" key="9">
    <source>
        <dbReference type="EMBL" id="MDA0139567.1"/>
    </source>
</evidence>
<keyword evidence="3" id="KW-0479">Metal-binding</keyword>
<feature type="domain" description="FAD-binding FR-type" evidence="8">
    <location>
        <begin position="103"/>
        <end position="201"/>
    </location>
</feature>
<feature type="domain" description="2Fe-2S ferredoxin-type" evidence="7">
    <location>
        <begin position="3"/>
        <end position="93"/>
    </location>
</feature>
<dbReference type="PROSITE" id="PS51384">
    <property type="entry name" value="FAD_FR"/>
    <property type="match status" value="1"/>
</dbReference>
<dbReference type="SUPFAM" id="SSF63380">
    <property type="entry name" value="Riboflavin synthase domain-like"/>
    <property type="match status" value="1"/>
</dbReference>
<evidence type="ECO:0000256" key="6">
    <source>
        <dbReference type="ARBA" id="ARBA00023014"/>
    </source>
</evidence>
<dbReference type="PANTHER" id="PTHR43644:SF1">
    <property type="entry name" value="NAD(P)H-FLAVIN REDUCTASE"/>
    <property type="match status" value="1"/>
</dbReference>
<accession>A0ABT4RLX6</accession>
<dbReference type="SUPFAM" id="SSF52343">
    <property type="entry name" value="Ferredoxin reductase-like, C-terminal NADP-linked domain"/>
    <property type="match status" value="1"/>
</dbReference>
<evidence type="ECO:0000256" key="2">
    <source>
        <dbReference type="ARBA" id="ARBA00022630"/>
    </source>
</evidence>
<dbReference type="Pfam" id="PF00111">
    <property type="entry name" value="Fer2"/>
    <property type="match status" value="1"/>
</dbReference>
<dbReference type="InterPro" id="IPR008333">
    <property type="entry name" value="Cbr1-like_FAD-bd_dom"/>
</dbReference>
<dbReference type="Gene3D" id="3.40.50.80">
    <property type="entry name" value="Nucleotide-binding domain of ferredoxin-NADP reductase (FNR) module"/>
    <property type="match status" value="1"/>
</dbReference>
<evidence type="ECO:0000256" key="3">
    <source>
        <dbReference type="ARBA" id="ARBA00022714"/>
    </source>
</evidence>
<evidence type="ECO:0000313" key="10">
    <source>
        <dbReference type="Proteomes" id="UP001147700"/>
    </source>
</evidence>
<dbReference type="InterPro" id="IPR001041">
    <property type="entry name" value="2Fe-2S_ferredoxin-type"/>
</dbReference>
<dbReference type="InterPro" id="IPR012675">
    <property type="entry name" value="Beta-grasp_dom_sf"/>
</dbReference>
<evidence type="ECO:0000256" key="5">
    <source>
        <dbReference type="ARBA" id="ARBA00023004"/>
    </source>
</evidence>
<keyword evidence="5" id="KW-0408">Iron</keyword>
<dbReference type="CDD" id="cd00207">
    <property type="entry name" value="fer2"/>
    <property type="match status" value="1"/>
</dbReference>
<dbReference type="PRINTS" id="PR00410">
    <property type="entry name" value="PHEHYDRXLASE"/>
</dbReference>
<evidence type="ECO:0000256" key="1">
    <source>
        <dbReference type="ARBA" id="ARBA00022448"/>
    </source>
</evidence>
<keyword evidence="2" id="KW-0285">Flavoprotein</keyword>
<dbReference type="EMBL" id="JAPCID010000027">
    <property type="protein sequence ID" value="MDA0139567.1"/>
    <property type="molecule type" value="Genomic_DNA"/>
</dbReference>
<dbReference type="InterPro" id="IPR017938">
    <property type="entry name" value="Riboflavin_synthase-like_b-brl"/>
</dbReference>
<dbReference type="PANTHER" id="PTHR43644">
    <property type="entry name" value="NA(+)-TRANSLOCATING NADH-QUINONE REDUCTASE SUBUNIT"/>
    <property type="match status" value="1"/>
</dbReference>
<dbReference type="SUPFAM" id="SSF54292">
    <property type="entry name" value="2Fe-2S ferredoxin-like"/>
    <property type="match status" value="1"/>
</dbReference>
<evidence type="ECO:0000259" key="7">
    <source>
        <dbReference type="PROSITE" id="PS51085"/>
    </source>
</evidence>
<dbReference type="Proteomes" id="UP001147700">
    <property type="component" value="Unassembled WGS sequence"/>
</dbReference>
<dbReference type="InterPro" id="IPR006058">
    <property type="entry name" value="2Fe2S_fd_BS"/>
</dbReference>
<keyword evidence="3" id="KW-0001">2Fe-2S</keyword>
<dbReference type="InterPro" id="IPR017927">
    <property type="entry name" value="FAD-bd_FR_type"/>
</dbReference>
<dbReference type="PROSITE" id="PS51085">
    <property type="entry name" value="2FE2S_FER_2"/>
    <property type="match status" value="1"/>
</dbReference>
<keyword evidence="10" id="KW-1185">Reference proteome</keyword>
<dbReference type="InterPro" id="IPR001433">
    <property type="entry name" value="OxRdtase_FAD/NAD-bd"/>
</dbReference>
<sequence>MKHTVRFEPVGIEIEVDEEETILNAAFQQGIMLMHGCKEGQCSACKSFILDGEVDLDRYSTFALPDFEEAEGWTLLCRAHPYSDLEIELINYDEEIIHGGVPPRTISTSVVSVAKLTSDIYSLTLKPSEPFEFKPGQYVDIQIPGTELHRSFSMANTDPDTLEFMIKHYEGGRFSGQLADGSIRPGDELNVTGPYGVFTLRPSSPRRLLFIGGGAGMAPILSLLRSLRESGSERARAYYYGARTEADLFQLDELASLECGFVPACSENSNGWRGECGLITDVVSRLEGDIAEVDAYVCGPPPMVEAAIALLEAKGVPEAHIYYDKFTTTADQ</sequence>